<dbReference type="EMBL" id="RAZT01000004">
    <property type="protein sequence ID" value="RKN33883.1"/>
    <property type="molecule type" value="Genomic_DNA"/>
</dbReference>
<accession>A0A3A9YAN6</accession>
<gene>
    <name evidence="3" type="ORF">D7044_09205</name>
</gene>
<comment type="caution">
    <text evidence="3">The sequence shown here is derived from an EMBL/GenBank/DDBJ whole genome shotgun (WGS) entry which is preliminary data.</text>
</comment>
<dbReference type="GO" id="GO:0003723">
    <property type="term" value="F:RNA binding"/>
    <property type="evidence" value="ECO:0007669"/>
    <property type="project" value="InterPro"/>
</dbReference>
<evidence type="ECO:0000313" key="3">
    <source>
        <dbReference type="EMBL" id="RKN33883.1"/>
    </source>
</evidence>
<evidence type="ECO:0000313" key="4">
    <source>
        <dbReference type="Proteomes" id="UP000275865"/>
    </source>
</evidence>
<dbReference type="Proteomes" id="UP000275865">
    <property type="component" value="Unassembled WGS sequence"/>
</dbReference>
<reference evidence="3 4" key="1">
    <citation type="submission" date="2018-09" db="EMBL/GenBank/DDBJ databases">
        <title>Micromonospora sp. nov. MS1-9, isolated from a root of Musa sp.</title>
        <authorList>
            <person name="Kuncharoen N."/>
            <person name="Kudo T."/>
            <person name="Ohkuma M."/>
            <person name="Yuki M."/>
            <person name="Tanasupawat S."/>
        </authorList>
    </citation>
    <scope>NUCLEOTIDE SEQUENCE [LARGE SCALE GENOMIC DNA]</scope>
    <source>
        <strain evidence="3 4">MS1-9</strain>
    </source>
</reference>
<dbReference type="InterPro" id="IPR037214">
    <property type="entry name" value="TROVE_dom_sf"/>
</dbReference>
<protein>
    <recommendedName>
        <fullName evidence="2">TROVE domain-containing protein</fullName>
    </recommendedName>
</protein>
<organism evidence="3 4">
    <name type="scientific">Micromonospora musae</name>
    <dbReference type="NCBI Taxonomy" id="1894970"/>
    <lineage>
        <taxon>Bacteria</taxon>
        <taxon>Bacillati</taxon>
        <taxon>Actinomycetota</taxon>
        <taxon>Actinomycetes</taxon>
        <taxon>Micromonosporales</taxon>
        <taxon>Micromonosporaceae</taxon>
        <taxon>Micromonospora</taxon>
    </lineage>
</organism>
<sequence length="198" mass="21604">MSKFNATRIRPAVTLLVTTTALAANAHGLPGHVRDERSELFLLGVSLRDVSKDTFYERAGARVERFCALVRGLAVSGPGWLTDVLRWLRADGNLRTAPLVAAAEFAAARRSTPDPDQLVATVVDAVLQRADEPGELVAYWTTPYGMAPKGVKKGIARAVIRLYDEYCLSKYDRDGLGFRFPRAVESAAVAGHAQGRRH</sequence>
<feature type="domain" description="TROVE" evidence="2">
    <location>
        <begin position="23"/>
        <end position="198"/>
    </location>
</feature>
<dbReference type="PROSITE" id="PS50988">
    <property type="entry name" value="TROVE"/>
    <property type="match status" value="1"/>
</dbReference>
<feature type="signal peptide" evidence="1">
    <location>
        <begin position="1"/>
        <end position="23"/>
    </location>
</feature>
<dbReference type="InterPro" id="IPR008858">
    <property type="entry name" value="TROVE_dom"/>
</dbReference>
<keyword evidence="1" id="KW-0732">Signal</keyword>
<name>A0A3A9YAN6_9ACTN</name>
<evidence type="ECO:0000256" key="1">
    <source>
        <dbReference type="SAM" id="SignalP"/>
    </source>
</evidence>
<dbReference type="SUPFAM" id="SSF140864">
    <property type="entry name" value="TROVE domain-like"/>
    <property type="match status" value="1"/>
</dbReference>
<feature type="chain" id="PRO_5017256920" description="TROVE domain-containing protein" evidence="1">
    <location>
        <begin position="24"/>
        <end position="198"/>
    </location>
</feature>
<dbReference type="AlphaFoldDB" id="A0A3A9YAN6"/>
<evidence type="ECO:0000259" key="2">
    <source>
        <dbReference type="PROSITE" id="PS50988"/>
    </source>
</evidence>
<proteinExistence type="predicted"/>
<dbReference type="RefSeq" id="WP_120688545.1">
    <property type="nucleotide sequence ID" value="NZ_RAZT01000004.1"/>
</dbReference>